<dbReference type="AlphaFoldDB" id="A0A0G1WLV1"/>
<name>A0A0G1WLV1_9BACT</name>
<reference evidence="2 3" key="1">
    <citation type="journal article" date="2015" name="Nature">
        <title>rRNA introns, odd ribosomes, and small enigmatic genomes across a large radiation of phyla.</title>
        <authorList>
            <person name="Brown C.T."/>
            <person name="Hug L.A."/>
            <person name="Thomas B.C."/>
            <person name="Sharon I."/>
            <person name="Castelle C.J."/>
            <person name="Singh A."/>
            <person name="Wilkins M.J."/>
            <person name="Williams K.H."/>
            <person name="Banfield J.F."/>
        </authorList>
    </citation>
    <scope>NUCLEOTIDE SEQUENCE [LARGE SCALE GENOMIC DNA]</scope>
</reference>
<organism evidence="2 3">
    <name type="scientific">Candidatus Adlerbacteria bacterium GW2011_GWC1_50_9</name>
    <dbReference type="NCBI Taxonomy" id="1618608"/>
    <lineage>
        <taxon>Bacteria</taxon>
        <taxon>Candidatus Adleribacteriota</taxon>
    </lineage>
</organism>
<keyword evidence="1" id="KW-0812">Transmembrane</keyword>
<proteinExistence type="predicted"/>
<keyword evidence="1" id="KW-1133">Transmembrane helix</keyword>
<sequence>MDAMSLIVGIVIIIGLFFVLREFFLWYWRVSEIASILRRIEENTRKESGQAGEQGKLEGKGIVETQGENYKENQKKVRGYFEMQSRATNDDIQRILGVSDATATRYLEALEKEGLIRQVGGAGRGVYYEKI</sequence>
<dbReference type="Pfam" id="PF13412">
    <property type="entry name" value="HTH_24"/>
    <property type="match status" value="1"/>
</dbReference>
<gene>
    <name evidence="2" type="ORF">UY61_C0049G0010</name>
</gene>
<dbReference type="InterPro" id="IPR011991">
    <property type="entry name" value="ArsR-like_HTH"/>
</dbReference>
<evidence type="ECO:0000256" key="1">
    <source>
        <dbReference type="SAM" id="Phobius"/>
    </source>
</evidence>
<dbReference type="CDD" id="cd00090">
    <property type="entry name" value="HTH_ARSR"/>
    <property type="match status" value="1"/>
</dbReference>
<dbReference type="SUPFAM" id="SSF46785">
    <property type="entry name" value="Winged helix' DNA-binding domain"/>
    <property type="match status" value="1"/>
</dbReference>
<comment type="caution">
    <text evidence="2">The sequence shown here is derived from an EMBL/GenBank/DDBJ whole genome shotgun (WGS) entry which is preliminary data.</text>
</comment>
<evidence type="ECO:0000313" key="2">
    <source>
        <dbReference type="EMBL" id="KKW19808.1"/>
    </source>
</evidence>
<protein>
    <recommendedName>
        <fullName evidence="4">HTH deoR-type domain-containing protein</fullName>
    </recommendedName>
</protein>
<evidence type="ECO:0008006" key="4">
    <source>
        <dbReference type="Google" id="ProtNLM"/>
    </source>
</evidence>
<dbReference type="InterPro" id="IPR036390">
    <property type="entry name" value="WH_DNA-bd_sf"/>
</dbReference>
<dbReference type="EMBL" id="LCQQ01000049">
    <property type="protein sequence ID" value="KKW19808.1"/>
    <property type="molecule type" value="Genomic_DNA"/>
</dbReference>
<feature type="transmembrane region" description="Helical" evidence="1">
    <location>
        <begin position="6"/>
        <end position="28"/>
    </location>
</feature>
<dbReference type="Gene3D" id="1.10.10.10">
    <property type="entry name" value="Winged helix-like DNA-binding domain superfamily/Winged helix DNA-binding domain"/>
    <property type="match status" value="1"/>
</dbReference>
<accession>A0A0G1WLV1</accession>
<dbReference type="InterPro" id="IPR036388">
    <property type="entry name" value="WH-like_DNA-bd_sf"/>
</dbReference>
<evidence type="ECO:0000313" key="3">
    <source>
        <dbReference type="Proteomes" id="UP000034201"/>
    </source>
</evidence>
<keyword evidence="1" id="KW-0472">Membrane</keyword>
<dbReference type="Proteomes" id="UP000034201">
    <property type="component" value="Unassembled WGS sequence"/>
</dbReference>